<dbReference type="Proteomes" id="UP001147752">
    <property type="component" value="Unassembled WGS sequence"/>
</dbReference>
<reference evidence="1" key="2">
    <citation type="journal article" date="2023" name="IMA Fungus">
        <title>Comparative genomic study of the Penicillium genus elucidates a diverse pangenome and 15 lateral gene transfer events.</title>
        <authorList>
            <person name="Petersen C."/>
            <person name="Sorensen T."/>
            <person name="Nielsen M.R."/>
            <person name="Sondergaard T.E."/>
            <person name="Sorensen J.L."/>
            <person name="Fitzpatrick D.A."/>
            <person name="Frisvad J.C."/>
            <person name="Nielsen K.L."/>
        </authorList>
    </citation>
    <scope>NUCLEOTIDE SEQUENCE</scope>
    <source>
        <strain evidence="1">IBT 3081</strain>
    </source>
</reference>
<dbReference type="RefSeq" id="XP_056580066.1">
    <property type="nucleotide sequence ID" value="XM_056723816.1"/>
</dbReference>
<gene>
    <name evidence="1" type="ORF">N7517_006086</name>
</gene>
<keyword evidence="2" id="KW-1185">Reference proteome</keyword>
<comment type="caution">
    <text evidence="1">The sequence shown here is derived from an EMBL/GenBank/DDBJ whole genome shotgun (WGS) entry which is preliminary data.</text>
</comment>
<dbReference type="EMBL" id="JAPZBT010000002">
    <property type="protein sequence ID" value="KAJ5374080.1"/>
    <property type="molecule type" value="Genomic_DNA"/>
</dbReference>
<accession>A0A9W9VC44</accession>
<dbReference type="GeneID" id="81462999"/>
<proteinExistence type="predicted"/>
<name>A0A9W9VC44_9EURO</name>
<protein>
    <submittedName>
        <fullName evidence="1">Uncharacterized protein</fullName>
    </submittedName>
</protein>
<reference evidence="1" key="1">
    <citation type="submission" date="2022-12" db="EMBL/GenBank/DDBJ databases">
        <authorList>
            <person name="Petersen C."/>
        </authorList>
    </citation>
    <scope>NUCLEOTIDE SEQUENCE</scope>
    <source>
        <strain evidence="1">IBT 3081</strain>
    </source>
</reference>
<organism evidence="1 2">
    <name type="scientific">Penicillium concentricum</name>
    <dbReference type="NCBI Taxonomy" id="293559"/>
    <lineage>
        <taxon>Eukaryota</taxon>
        <taxon>Fungi</taxon>
        <taxon>Dikarya</taxon>
        <taxon>Ascomycota</taxon>
        <taxon>Pezizomycotina</taxon>
        <taxon>Eurotiomycetes</taxon>
        <taxon>Eurotiomycetidae</taxon>
        <taxon>Eurotiales</taxon>
        <taxon>Aspergillaceae</taxon>
        <taxon>Penicillium</taxon>
    </lineage>
</organism>
<evidence type="ECO:0000313" key="2">
    <source>
        <dbReference type="Proteomes" id="UP001147752"/>
    </source>
</evidence>
<dbReference type="OrthoDB" id="1729737at2759"/>
<sequence>MLSQPGIGDPQAGFYSLMAAPSALRQLGTLNAMVDVAASPLPQMRASAIAMSPTPALPKTPVKRMQELIQLQTFEGSWMWSNELFELLECDMSATITKLATLYACAGRTIEHGFPHGDESTVLATLLAMGWLLKKHSGWRGVWELVHAKASEWVRLELKRMQNQGLPGAIIAPIRDEIVHMV</sequence>
<dbReference type="AlphaFoldDB" id="A0A9W9VC44"/>
<evidence type="ECO:0000313" key="1">
    <source>
        <dbReference type="EMBL" id="KAJ5374080.1"/>
    </source>
</evidence>